<evidence type="ECO:0000256" key="2">
    <source>
        <dbReference type="SAM" id="Coils"/>
    </source>
</evidence>
<dbReference type="InterPro" id="IPR019734">
    <property type="entry name" value="TPR_rpt"/>
</dbReference>
<dbReference type="PANTHER" id="PTHR10098">
    <property type="entry name" value="RAPSYN-RELATED"/>
    <property type="match status" value="1"/>
</dbReference>
<dbReference type="InterPro" id="IPR024983">
    <property type="entry name" value="CHAT_dom"/>
</dbReference>
<dbReference type="RefSeq" id="WP_088431434.1">
    <property type="nucleotide sequence ID" value="NZ_CP021983.2"/>
</dbReference>
<evidence type="ECO:0000256" key="1">
    <source>
        <dbReference type="PROSITE-ProRule" id="PRU00339"/>
    </source>
</evidence>
<gene>
    <name evidence="5" type="ORF">XM38_052360</name>
</gene>
<protein>
    <recommendedName>
        <fullName evidence="4">CHAT domain-containing protein</fullName>
    </recommendedName>
</protein>
<proteinExistence type="predicted"/>
<dbReference type="SUPFAM" id="SSF48452">
    <property type="entry name" value="TPR-like"/>
    <property type="match status" value="4"/>
</dbReference>
<organism evidence="5 6">
    <name type="scientific">Halomicronema hongdechloris C2206</name>
    <dbReference type="NCBI Taxonomy" id="1641165"/>
    <lineage>
        <taxon>Bacteria</taxon>
        <taxon>Bacillati</taxon>
        <taxon>Cyanobacteriota</taxon>
        <taxon>Cyanophyceae</taxon>
        <taxon>Nodosilineales</taxon>
        <taxon>Nodosilineaceae</taxon>
        <taxon>Halomicronema</taxon>
    </lineage>
</organism>
<feature type="repeat" description="TPR" evidence="1">
    <location>
        <begin position="216"/>
        <end position="249"/>
    </location>
</feature>
<dbReference type="PANTHER" id="PTHR10098:SF108">
    <property type="entry name" value="TETRATRICOPEPTIDE REPEAT PROTEIN 28"/>
    <property type="match status" value="1"/>
</dbReference>
<feature type="repeat" description="TPR" evidence="1">
    <location>
        <begin position="336"/>
        <end position="369"/>
    </location>
</feature>
<dbReference type="STRING" id="1641165.XM38_17055"/>
<feature type="chain" id="PRO_5011966784" description="CHAT domain-containing protein" evidence="3">
    <location>
        <begin position="23"/>
        <end position="1252"/>
    </location>
</feature>
<dbReference type="SMART" id="SM00028">
    <property type="entry name" value="TPR"/>
    <property type="match status" value="16"/>
</dbReference>
<feature type="domain" description="CHAT" evidence="4">
    <location>
        <begin position="928"/>
        <end position="1250"/>
    </location>
</feature>
<dbReference type="AlphaFoldDB" id="A0A1Z3HVC0"/>
<feature type="coiled-coil region" evidence="2">
    <location>
        <begin position="817"/>
        <end position="845"/>
    </location>
</feature>
<dbReference type="KEGG" id="hhg:XM38_052360"/>
<evidence type="ECO:0000259" key="4">
    <source>
        <dbReference type="Pfam" id="PF12770"/>
    </source>
</evidence>
<feature type="repeat" description="TPR" evidence="1">
    <location>
        <begin position="416"/>
        <end position="449"/>
    </location>
</feature>
<evidence type="ECO:0000256" key="3">
    <source>
        <dbReference type="SAM" id="SignalP"/>
    </source>
</evidence>
<reference evidence="5 6" key="1">
    <citation type="journal article" date="2016" name="Biochim. Biophys. Acta">
        <title>Characterization of red-shifted phycobilisomes isolated from the chlorophyll f-containing cyanobacterium Halomicronema hongdechloris.</title>
        <authorList>
            <person name="Li Y."/>
            <person name="Lin Y."/>
            <person name="Garvey C.J."/>
            <person name="Birch D."/>
            <person name="Corkery R.W."/>
            <person name="Loughlin P.C."/>
            <person name="Scheer H."/>
            <person name="Willows R.D."/>
            <person name="Chen M."/>
        </authorList>
    </citation>
    <scope>NUCLEOTIDE SEQUENCE [LARGE SCALE GENOMIC DNA]</scope>
    <source>
        <strain evidence="5 6">C2206</strain>
    </source>
</reference>
<accession>A0A1Z3HVC0</accession>
<feature type="repeat" description="TPR" evidence="1">
    <location>
        <begin position="576"/>
        <end position="609"/>
    </location>
</feature>
<dbReference type="Pfam" id="PF13424">
    <property type="entry name" value="TPR_12"/>
    <property type="match status" value="7"/>
</dbReference>
<dbReference type="OrthoDB" id="446317at2"/>
<feature type="repeat" description="TPR" evidence="1">
    <location>
        <begin position="256"/>
        <end position="289"/>
    </location>
</feature>
<dbReference type="Pfam" id="PF13181">
    <property type="entry name" value="TPR_8"/>
    <property type="match status" value="1"/>
</dbReference>
<evidence type="ECO:0000313" key="6">
    <source>
        <dbReference type="Proteomes" id="UP000191901"/>
    </source>
</evidence>
<feature type="repeat" description="TPR" evidence="1">
    <location>
        <begin position="376"/>
        <end position="409"/>
    </location>
</feature>
<name>A0A1Z3HVC0_9CYAN</name>
<feature type="repeat" description="TPR" evidence="1">
    <location>
        <begin position="136"/>
        <end position="169"/>
    </location>
</feature>
<keyword evidence="3" id="KW-0732">Signal</keyword>
<dbReference type="InterPro" id="IPR011990">
    <property type="entry name" value="TPR-like_helical_dom_sf"/>
</dbReference>
<sequence>MRYPAKLLGLVAATALFTPLSPLPPTPALLPPALAQGESAGDRKAEADRLFHQGIQQYDTSQFREALQSWEQALAIYREPRVHEAFPEESRQREAAALYNLGLVYNKLRQYEQALAIYREPRVREAFPEESRQREAAALYNLGLQHNRLGQYEQAINTYQQSLAITREIGDRVLESYVLGDLGIAYRNTGQYEQAISLYEQQLAITRDISDRAEEGRALGNLGSIYDSLAQYDRAIDFYQQALAIFRDIGDRHREATALSNLGIAYASLGQFERAIDFYRQHLTIARDISDRREEAKALNNLGGAYRFLGQYERAIDFHQQALAIARDIGDSREEAYALDNLGNTYSLLGQYEQAIDFHQQALVIVRNTGNRWGEAYALNHLGNTYNLLGQYERAIDFHQQALAIFLDIRDLQGETVSLGNLGNAYFAQGKYERAIDFHQQALAIDRDIGNRWGEAASLNNLAGAYFSLSQYERAIDFHQQALAIARDIGDPQLEADTLGNLGASYLSLGQYERAIDFFQQHLAIAREIVNQKGEVTALGNLGVVYFFLGEYKQAIDFHQQALAIAQDIGDRAGEGRALNNLGITYRSLGQYERAIDFHEQSLAIRHDIGDRGGEAASLGNLGLVYASLGDYERAIDFYQQSLSLTQAIGSQAETGIALSNLGHTFAQLEQPDLAIVFLKASVNVRELIRGGLTGLPQALQQSYTDSVADTYRRLADLLLARGDILEAQQVLELLKVQELQEFTRGRVTNIETREFELDDAEEVVMEAHTNLVTFGLERDKAEAACEFPPSANCDEARLAELDEHYEMLSAAFNQAVDDLNAQRQAEQEARRAREDEQVLQARQELDPDGFQGTAGVLAEKYPGTVLVYPVVLDDKLWILWGSAGGVAVPIEVPVGRQQIGEAVLQFRTLMEACEWGGCDARAIPAVQAVAQELHNYLIPELLEQELQALQATLPEGQVPNLVIVPDLVTRYIPFAALHDGEHYLIENYTVSTLLGAEQTETDNPLRTLDETSVLGLGLSNPVPEHGFRYPLDNVPDELATIVKETETEPGIYRGETFLNEAFSQASLRLARRHQVLHIATHGVFEPNADDQSYLMLGIGEPLYIRELETATDYFRNLSLVVLSACETALADVDQSGLELASIASTFLRARVDTVVASLWQVSDQATSDLMQQFYANLAQSTPEQRVSVSQALRQAQLSLLYGNQPGDPSDRDIPRATIDREYLDVPGDDQNLPRTAHPYYWSPFIIIGNGL</sequence>
<feature type="repeat" description="TPR" evidence="1">
    <location>
        <begin position="456"/>
        <end position="489"/>
    </location>
</feature>
<keyword evidence="1" id="KW-0802">TPR repeat</keyword>
<dbReference type="Pfam" id="PF12770">
    <property type="entry name" value="CHAT"/>
    <property type="match status" value="1"/>
</dbReference>
<feature type="repeat" description="TPR" evidence="1">
    <location>
        <begin position="176"/>
        <end position="209"/>
    </location>
</feature>
<dbReference type="PROSITE" id="PS50005">
    <property type="entry name" value="TPR"/>
    <property type="match status" value="13"/>
</dbReference>
<feature type="repeat" description="TPR" evidence="1">
    <location>
        <begin position="496"/>
        <end position="529"/>
    </location>
</feature>
<dbReference type="PROSITE" id="PS50293">
    <property type="entry name" value="TPR_REGION"/>
    <property type="match status" value="2"/>
</dbReference>
<keyword evidence="6" id="KW-1185">Reference proteome</keyword>
<dbReference type="Proteomes" id="UP000191901">
    <property type="component" value="Chromosome"/>
</dbReference>
<dbReference type="Gene3D" id="1.25.40.10">
    <property type="entry name" value="Tetratricopeptide repeat domain"/>
    <property type="match status" value="5"/>
</dbReference>
<feature type="repeat" description="TPR" evidence="1">
    <location>
        <begin position="616"/>
        <end position="649"/>
    </location>
</feature>
<feature type="repeat" description="TPR" evidence="1">
    <location>
        <begin position="536"/>
        <end position="569"/>
    </location>
</feature>
<feature type="signal peptide" evidence="3">
    <location>
        <begin position="1"/>
        <end position="22"/>
    </location>
</feature>
<keyword evidence="2" id="KW-0175">Coiled coil</keyword>
<evidence type="ECO:0000313" key="5">
    <source>
        <dbReference type="EMBL" id="ASC74261.1"/>
    </source>
</evidence>
<dbReference type="EMBL" id="CP021983">
    <property type="protein sequence ID" value="ASC74261.1"/>
    <property type="molecule type" value="Genomic_DNA"/>
</dbReference>
<feature type="repeat" description="TPR" evidence="1">
    <location>
        <begin position="296"/>
        <end position="329"/>
    </location>
</feature>